<proteinExistence type="predicted"/>
<dbReference type="PANTHER" id="PTHR38787:SF3">
    <property type="entry name" value="REGULATORY P DOMAIN-CONTAINING PROTEIN"/>
    <property type="match status" value="1"/>
</dbReference>
<dbReference type="GO" id="GO:0005576">
    <property type="term" value="C:extracellular region"/>
    <property type="evidence" value="ECO:0007669"/>
    <property type="project" value="TreeGrafter"/>
</dbReference>
<dbReference type="AlphaFoldDB" id="A0A8H5ZKR5"/>
<dbReference type="NCBIfam" id="TIGR04312">
    <property type="entry name" value="choice_anch_B"/>
    <property type="match status" value="1"/>
</dbReference>
<comment type="caution">
    <text evidence="2">The sequence shown here is derived from an EMBL/GenBank/DDBJ whole genome shotgun (WGS) entry which is preliminary data.</text>
</comment>
<organism evidence="2 3">
    <name type="scientific">Cochliobolus sativus</name>
    <name type="common">Common root rot and spot blotch fungus</name>
    <name type="synonym">Bipolaris sorokiniana</name>
    <dbReference type="NCBI Taxonomy" id="45130"/>
    <lineage>
        <taxon>Eukaryota</taxon>
        <taxon>Fungi</taxon>
        <taxon>Dikarya</taxon>
        <taxon>Ascomycota</taxon>
        <taxon>Pezizomycotina</taxon>
        <taxon>Dothideomycetes</taxon>
        <taxon>Pleosporomycetidae</taxon>
        <taxon>Pleosporales</taxon>
        <taxon>Pleosporineae</taxon>
        <taxon>Pleosporaceae</taxon>
        <taxon>Bipolaris</taxon>
    </lineage>
</organism>
<dbReference type="Proteomes" id="UP000624244">
    <property type="component" value="Unassembled WGS sequence"/>
</dbReference>
<sequence length="507" mass="55511">MKFSVAALALPVAVQAAFFSKSEYASGQVHQKLMKLKSDQWERDVAEGKQDPTQWDSFSTLKKGAWAPGKNDNRIPCKDGLAIAEPGNANQTYRCKNVSSTLKIEQPSNMDLYDFISHADMGGPEGRGSSSWGWTAANGREFGIVGQFSGAAFVEVLKNGQMVYLGRLPAQSEGSRWREIRVLNDWVIIGSEAVGHNVQIFDMKKLLTVNPASPKTFDPKTDLVGLFSDLPIGRTHNVVVDWDHDSILAVGAQPRNETCKSGLKYIDLSNPSKPTSPGCASSDGYVHDAQCVKYNGPDRSFRGRNICIGYNEDTITVYDSTFKNGNPASEILSTLSYPGATYCHQGWWTESNWHQYVLLNDELDEVEAAGPAASGRPITHIIDLTDLRNPKATGTFFATDHKAIDHNLYIVDGLAYQSNYGAGLWVHDVKSVSKDPTGKGVTVEGFFDIYPEDDAAGGIVEFVGTWSHFLFPSGYVLINTIERGAFTVKLNKGRGARRGRGHGGKSR</sequence>
<evidence type="ECO:0000313" key="2">
    <source>
        <dbReference type="EMBL" id="KAF5849553.1"/>
    </source>
</evidence>
<gene>
    <name evidence="2" type="ORF">GGP41_004999</name>
</gene>
<protein>
    <submittedName>
        <fullName evidence="2">Uncharacterized protein</fullName>
    </submittedName>
</protein>
<name>A0A8H5ZKR5_COCSA</name>
<reference evidence="2" key="1">
    <citation type="submission" date="2019-11" db="EMBL/GenBank/DDBJ databases">
        <title>Bipolaris sorokiniana Genome sequencing.</title>
        <authorList>
            <person name="Wang H."/>
        </authorList>
    </citation>
    <scope>NUCLEOTIDE SEQUENCE</scope>
</reference>
<dbReference type="InterPro" id="IPR027589">
    <property type="entry name" value="Choice_anch_B"/>
</dbReference>
<evidence type="ECO:0000256" key="1">
    <source>
        <dbReference type="SAM" id="SignalP"/>
    </source>
</evidence>
<feature type="chain" id="PRO_5034760327" evidence="1">
    <location>
        <begin position="17"/>
        <end position="507"/>
    </location>
</feature>
<feature type="signal peptide" evidence="1">
    <location>
        <begin position="1"/>
        <end position="16"/>
    </location>
</feature>
<keyword evidence="1" id="KW-0732">Signal</keyword>
<dbReference type="EMBL" id="WNKQ01000008">
    <property type="protein sequence ID" value="KAF5849553.1"/>
    <property type="molecule type" value="Genomic_DNA"/>
</dbReference>
<evidence type="ECO:0000313" key="3">
    <source>
        <dbReference type="Proteomes" id="UP000624244"/>
    </source>
</evidence>
<dbReference type="PANTHER" id="PTHR38787">
    <property type="entry name" value="REGULATORY P DOMAIN-CONTAINING PROTEIN"/>
    <property type="match status" value="1"/>
</dbReference>
<accession>A0A8H5ZKR5</accession>